<protein>
    <submittedName>
        <fullName evidence="2">Uncharacterized protein</fullName>
    </submittedName>
</protein>
<evidence type="ECO:0000313" key="2">
    <source>
        <dbReference type="EMBL" id="PON35312.1"/>
    </source>
</evidence>
<feature type="compositionally biased region" description="Polar residues" evidence="1">
    <location>
        <begin position="14"/>
        <end position="28"/>
    </location>
</feature>
<dbReference type="Proteomes" id="UP000237105">
    <property type="component" value="Unassembled WGS sequence"/>
</dbReference>
<evidence type="ECO:0000313" key="3">
    <source>
        <dbReference type="Proteomes" id="UP000237105"/>
    </source>
</evidence>
<sequence>MLAQGKDHEEDCSSNHSLMGTSGKTCQEGNPRFLPHINARVGLDAKAGAHTRVYSGAFDVNKTSSS</sequence>
<keyword evidence="3" id="KW-1185">Reference proteome</keyword>
<proteinExistence type="predicted"/>
<comment type="caution">
    <text evidence="2">The sequence shown here is derived from an EMBL/GenBank/DDBJ whole genome shotgun (WGS) entry which is preliminary data.</text>
</comment>
<gene>
    <name evidence="2" type="ORF">PanWU01x14_337510</name>
</gene>
<dbReference type="EMBL" id="JXTB01000617">
    <property type="protein sequence ID" value="PON35312.1"/>
    <property type="molecule type" value="Genomic_DNA"/>
</dbReference>
<evidence type="ECO:0000256" key="1">
    <source>
        <dbReference type="SAM" id="MobiDB-lite"/>
    </source>
</evidence>
<dbReference type="AlphaFoldDB" id="A0A2P5AFL1"/>
<accession>A0A2P5AFL1</accession>
<feature type="region of interest" description="Disordered" evidence="1">
    <location>
        <begin position="1"/>
        <end position="33"/>
    </location>
</feature>
<name>A0A2P5AFL1_PARAD</name>
<organism evidence="2 3">
    <name type="scientific">Parasponia andersonii</name>
    <name type="common">Sponia andersonii</name>
    <dbReference type="NCBI Taxonomy" id="3476"/>
    <lineage>
        <taxon>Eukaryota</taxon>
        <taxon>Viridiplantae</taxon>
        <taxon>Streptophyta</taxon>
        <taxon>Embryophyta</taxon>
        <taxon>Tracheophyta</taxon>
        <taxon>Spermatophyta</taxon>
        <taxon>Magnoliopsida</taxon>
        <taxon>eudicotyledons</taxon>
        <taxon>Gunneridae</taxon>
        <taxon>Pentapetalae</taxon>
        <taxon>rosids</taxon>
        <taxon>fabids</taxon>
        <taxon>Rosales</taxon>
        <taxon>Cannabaceae</taxon>
        <taxon>Parasponia</taxon>
    </lineage>
</organism>
<reference evidence="3" key="1">
    <citation type="submission" date="2016-06" db="EMBL/GenBank/DDBJ databases">
        <title>Parallel loss of symbiosis genes in relatives of nitrogen-fixing non-legume Parasponia.</title>
        <authorList>
            <person name="Van Velzen R."/>
            <person name="Holmer R."/>
            <person name="Bu F."/>
            <person name="Rutten L."/>
            <person name="Van Zeijl A."/>
            <person name="Liu W."/>
            <person name="Santuari L."/>
            <person name="Cao Q."/>
            <person name="Sharma T."/>
            <person name="Shen D."/>
            <person name="Roswanjaya Y."/>
            <person name="Wardhani T."/>
            <person name="Kalhor M.S."/>
            <person name="Jansen J."/>
            <person name="Van den Hoogen J."/>
            <person name="Gungor B."/>
            <person name="Hartog M."/>
            <person name="Hontelez J."/>
            <person name="Verver J."/>
            <person name="Yang W.-C."/>
            <person name="Schijlen E."/>
            <person name="Repin R."/>
            <person name="Schilthuizen M."/>
            <person name="Schranz E."/>
            <person name="Heidstra R."/>
            <person name="Miyata K."/>
            <person name="Fedorova E."/>
            <person name="Kohlen W."/>
            <person name="Bisseling T."/>
            <person name="Smit S."/>
            <person name="Geurts R."/>
        </authorList>
    </citation>
    <scope>NUCLEOTIDE SEQUENCE [LARGE SCALE GENOMIC DNA]</scope>
    <source>
        <strain evidence="3">cv. WU1-14</strain>
    </source>
</reference>
<feature type="compositionally biased region" description="Basic and acidic residues" evidence="1">
    <location>
        <begin position="1"/>
        <end position="13"/>
    </location>
</feature>